<comment type="similarity">
    <text evidence="1">Belongs to the peptidase S9A family.</text>
</comment>
<dbReference type="Gene3D" id="2.130.10.120">
    <property type="entry name" value="Prolyl oligopeptidase, N-terminal domain"/>
    <property type="match status" value="1"/>
</dbReference>
<evidence type="ECO:0000256" key="2">
    <source>
        <dbReference type="ARBA" id="ARBA00022670"/>
    </source>
</evidence>
<evidence type="ECO:0000256" key="4">
    <source>
        <dbReference type="ARBA" id="ARBA00022825"/>
    </source>
</evidence>
<evidence type="ECO:0000259" key="7">
    <source>
        <dbReference type="Pfam" id="PF00326"/>
    </source>
</evidence>
<reference evidence="10" key="1">
    <citation type="journal article" date="2019" name="Int. J. Syst. Evol. Microbiol.">
        <title>The Global Catalogue of Microorganisms (GCM) 10K type strain sequencing project: providing services to taxonomists for standard genome sequencing and annotation.</title>
        <authorList>
            <consortium name="The Broad Institute Genomics Platform"/>
            <consortium name="The Broad Institute Genome Sequencing Center for Infectious Disease"/>
            <person name="Wu L."/>
            <person name="Ma J."/>
        </authorList>
    </citation>
    <scope>NUCLEOTIDE SEQUENCE [LARGE SCALE GENOMIC DNA]</scope>
    <source>
        <strain evidence="10">CCUG 55854</strain>
    </source>
</reference>
<gene>
    <name evidence="9" type="ORF">ACFQ2N_13985</name>
</gene>
<organism evidence="9 10">
    <name type="scientific">Pseudoxanthomonas kaohsiungensis</name>
    <dbReference type="NCBI Taxonomy" id="283923"/>
    <lineage>
        <taxon>Bacteria</taxon>
        <taxon>Pseudomonadati</taxon>
        <taxon>Pseudomonadota</taxon>
        <taxon>Gammaproteobacteria</taxon>
        <taxon>Lysobacterales</taxon>
        <taxon>Lysobacteraceae</taxon>
        <taxon>Pseudoxanthomonas</taxon>
    </lineage>
</organism>
<evidence type="ECO:0000256" key="3">
    <source>
        <dbReference type="ARBA" id="ARBA00022801"/>
    </source>
</evidence>
<evidence type="ECO:0000259" key="8">
    <source>
        <dbReference type="Pfam" id="PF02897"/>
    </source>
</evidence>
<name>A0ABW3LZ01_9GAMM</name>
<feature type="domain" description="Peptidase S9A N-terminal" evidence="8">
    <location>
        <begin position="35"/>
        <end position="456"/>
    </location>
</feature>
<keyword evidence="6" id="KW-0732">Signal</keyword>
<dbReference type="PRINTS" id="PR00862">
    <property type="entry name" value="PROLIGOPTASE"/>
</dbReference>
<dbReference type="RefSeq" id="WP_162376916.1">
    <property type="nucleotide sequence ID" value="NZ_JBHTKN010000010.1"/>
</dbReference>
<keyword evidence="3" id="KW-0378">Hydrolase</keyword>
<keyword evidence="4" id="KW-0720">Serine protease</keyword>
<dbReference type="Gene3D" id="3.40.50.1820">
    <property type="entry name" value="alpha/beta hydrolase"/>
    <property type="match status" value="1"/>
</dbReference>
<dbReference type="EMBL" id="JBHTKN010000010">
    <property type="protein sequence ID" value="MFD1043458.1"/>
    <property type="molecule type" value="Genomic_DNA"/>
</dbReference>
<dbReference type="PANTHER" id="PTHR11757:SF19">
    <property type="entry name" value="PROLYL ENDOPEPTIDASE-LIKE"/>
    <property type="match status" value="1"/>
</dbReference>
<dbReference type="InterPro" id="IPR002470">
    <property type="entry name" value="Peptidase_S9A"/>
</dbReference>
<accession>A0ABW3LZ01</accession>
<dbReference type="Pfam" id="PF02897">
    <property type="entry name" value="Peptidase_S9_N"/>
    <property type="match status" value="1"/>
</dbReference>
<feature type="domain" description="Peptidase S9 prolyl oligopeptidase catalytic" evidence="7">
    <location>
        <begin position="519"/>
        <end position="729"/>
    </location>
</feature>
<dbReference type="SUPFAM" id="SSF53474">
    <property type="entry name" value="alpha/beta-Hydrolases"/>
    <property type="match status" value="1"/>
</dbReference>
<dbReference type="Pfam" id="PF00326">
    <property type="entry name" value="Peptidase_S9"/>
    <property type="match status" value="1"/>
</dbReference>
<dbReference type="InterPro" id="IPR029058">
    <property type="entry name" value="AB_hydrolase_fold"/>
</dbReference>
<dbReference type="InterPro" id="IPR001375">
    <property type="entry name" value="Peptidase_S9_cat"/>
</dbReference>
<feature type="signal peptide" evidence="6">
    <location>
        <begin position="1"/>
        <end position="22"/>
    </location>
</feature>
<dbReference type="InterPro" id="IPR051543">
    <property type="entry name" value="Serine_Peptidase_S9A"/>
</dbReference>
<protein>
    <submittedName>
        <fullName evidence="9">S9 family peptidase</fullName>
    </submittedName>
</protein>
<evidence type="ECO:0000256" key="5">
    <source>
        <dbReference type="SAM" id="MobiDB-lite"/>
    </source>
</evidence>
<keyword evidence="2" id="KW-0645">Protease</keyword>
<sequence length="734" mass="81813">MKLPASLLLALLMTLPTPPSNAAAAPPAAPPATAPDAARKPHPVTAPFGATREDEYYWLRDDDRKDAAMLAYLEAENAWTDAVMAPLKPLQDKLYDEIVGRIKQDDSSVPYRERGWWYYSRFERGKDYPVHARRQDGPGIDALSIQAANERGDFAGEQVLLDVNAMAEGKGYFSVGDYAVSQDNRILAWADDAVGRRQYTIRFRDLETGRVWPETIEGVSPNLVWADDNRTLFYVENDPETLLTVRVKKHVLGTPVAQDALVYEEHDDSFYMGIGRTRDDRFVTIGVESTVASELRYAPAADPRAFTVLAKRQRDVEYDADHLGGRWVIRTNAPGADGRPATNFKLATAPSDATSRAQWSDWLAHDPGVFIEEFELFDGFTAVAERSGGLERIRLLKADGSQQYVAADEPVYSMGLSVNAEPDSGWLRYGYTSLATPATTYELNVATGERRLLKQQPVPGYDPAKYVTERVWVTARDGAKVPVSLVYRKGLRKDGTAPLFQYAYGSYGISMDPGFNSPVVSLLDRGVVYAIAHIRGGQEMGRQWYEDGKLLKKQNTFNDFVDVTRELVKLGYAAPGRVAASGGSAGGLLMGAVANQAPADYRVMVAQVPFVDVVTTMLDESIPLTTNEYDEWGNPQERRFYDYMLSYSPYDNVRAQDYPALFVGTGLWDSQVQYWEPAKWVARLRDVNTGTRPVVFRTNMEAGHGGKSGRFQRFREQAEYYAFVLDQLGVAEAK</sequence>
<dbReference type="SUPFAM" id="SSF50993">
    <property type="entry name" value="Peptidase/esterase 'gauge' domain"/>
    <property type="match status" value="1"/>
</dbReference>
<feature type="chain" id="PRO_5046597193" evidence="6">
    <location>
        <begin position="23"/>
        <end position="734"/>
    </location>
</feature>
<dbReference type="PANTHER" id="PTHR11757">
    <property type="entry name" value="PROTEASE FAMILY S9A OLIGOPEPTIDASE"/>
    <property type="match status" value="1"/>
</dbReference>
<dbReference type="InterPro" id="IPR023302">
    <property type="entry name" value="Pept_S9A_N"/>
</dbReference>
<evidence type="ECO:0000313" key="9">
    <source>
        <dbReference type="EMBL" id="MFD1043458.1"/>
    </source>
</evidence>
<feature type="region of interest" description="Disordered" evidence="5">
    <location>
        <begin position="19"/>
        <end position="48"/>
    </location>
</feature>
<dbReference type="Proteomes" id="UP001597033">
    <property type="component" value="Unassembled WGS sequence"/>
</dbReference>
<keyword evidence="10" id="KW-1185">Reference proteome</keyword>
<evidence type="ECO:0000256" key="1">
    <source>
        <dbReference type="ARBA" id="ARBA00005228"/>
    </source>
</evidence>
<comment type="caution">
    <text evidence="9">The sequence shown here is derived from an EMBL/GenBank/DDBJ whole genome shotgun (WGS) entry which is preliminary data.</text>
</comment>
<evidence type="ECO:0000256" key="6">
    <source>
        <dbReference type="SAM" id="SignalP"/>
    </source>
</evidence>
<evidence type="ECO:0000313" key="10">
    <source>
        <dbReference type="Proteomes" id="UP001597033"/>
    </source>
</evidence>
<proteinExistence type="inferred from homology"/>